<dbReference type="InterPro" id="IPR007269">
    <property type="entry name" value="ICMT_MeTrfase"/>
</dbReference>
<evidence type="ECO:0000256" key="5">
    <source>
        <dbReference type="RuleBase" id="RU362022"/>
    </source>
</evidence>
<gene>
    <name evidence="7" type="ORF">BDQ12DRAFT_698864</name>
</gene>
<evidence type="ECO:0000256" key="3">
    <source>
        <dbReference type="ARBA" id="ARBA00022989"/>
    </source>
</evidence>
<keyword evidence="5" id="KW-0256">Endoplasmic reticulum</keyword>
<comment type="subcellular location">
    <subcellularLocation>
        <location evidence="5">Endoplasmic reticulum membrane</location>
        <topology evidence="5">Multi-pass membrane protein</topology>
    </subcellularLocation>
    <subcellularLocation>
        <location evidence="1">Membrane</location>
        <topology evidence="1">Multi-pass membrane protein</topology>
    </subcellularLocation>
</comment>
<keyword evidence="5" id="KW-0808">Transferase</keyword>
<comment type="catalytic activity">
    <reaction evidence="5">
        <text>[protein]-C-terminal S-[(2E,6E)-farnesyl]-L-cysteine + S-adenosyl-L-methionine = [protein]-C-terminal S-[(2E,6E)-farnesyl]-L-cysteine methyl ester + S-adenosyl-L-homocysteine</text>
        <dbReference type="Rhea" id="RHEA:21672"/>
        <dbReference type="Rhea" id="RHEA-COMP:12125"/>
        <dbReference type="Rhea" id="RHEA-COMP:12126"/>
        <dbReference type="ChEBI" id="CHEBI:57856"/>
        <dbReference type="ChEBI" id="CHEBI:59789"/>
        <dbReference type="ChEBI" id="CHEBI:90510"/>
        <dbReference type="ChEBI" id="CHEBI:90511"/>
        <dbReference type="EC" id="2.1.1.100"/>
    </reaction>
</comment>
<comment type="similarity">
    <text evidence="5">Belongs to the class VI-like SAM-binding methyltransferase superfamily. Isoprenylcysteine carboxyl methyltransferase family.</text>
</comment>
<evidence type="ECO:0000313" key="8">
    <source>
        <dbReference type="Proteomes" id="UP000308652"/>
    </source>
</evidence>
<proteinExistence type="inferred from homology"/>
<dbReference type="AlphaFoldDB" id="A0A5C3LZR9"/>
<evidence type="ECO:0000256" key="1">
    <source>
        <dbReference type="ARBA" id="ARBA00004141"/>
    </source>
</evidence>
<evidence type="ECO:0000256" key="6">
    <source>
        <dbReference type="SAM" id="SignalP"/>
    </source>
</evidence>
<dbReference type="OrthoDB" id="422086at2759"/>
<dbReference type="Proteomes" id="UP000308652">
    <property type="component" value="Unassembled WGS sequence"/>
</dbReference>
<keyword evidence="5" id="KW-0949">S-adenosyl-L-methionine</keyword>
<reference evidence="7 8" key="1">
    <citation type="journal article" date="2019" name="Nat. Ecol. Evol.">
        <title>Megaphylogeny resolves global patterns of mushroom evolution.</title>
        <authorList>
            <person name="Varga T."/>
            <person name="Krizsan K."/>
            <person name="Foldi C."/>
            <person name="Dima B."/>
            <person name="Sanchez-Garcia M."/>
            <person name="Sanchez-Ramirez S."/>
            <person name="Szollosi G.J."/>
            <person name="Szarkandi J.G."/>
            <person name="Papp V."/>
            <person name="Albert L."/>
            <person name="Andreopoulos W."/>
            <person name="Angelini C."/>
            <person name="Antonin V."/>
            <person name="Barry K.W."/>
            <person name="Bougher N.L."/>
            <person name="Buchanan P."/>
            <person name="Buyck B."/>
            <person name="Bense V."/>
            <person name="Catcheside P."/>
            <person name="Chovatia M."/>
            <person name="Cooper J."/>
            <person name="Damon W."/>
            <person name="Desjardin D."/>
            <person name="Finy P."/>
            <person name="Geml J."/>
            <person name="Haridas S."/>
            <person name="Hughes K."/>
            <person name="Justo A."/>
            <person name="Karasinski D."/>
            <person name="Kautmanova I."/>
            <person name="Kiss B."/>
            <person name="Kocsube S."/>
            <person name="Kotiranta H."/>
            <person name="LaButti K.M."/>
            <person name="Lechner B.E."/>
            <person name="Liimatainen K."/>
            <person name="Lipzen A."/>
            <person name="Lukacs Z."/>
            <person name="Mihaltcheva S."/>
            <person name="Morgado L.N."/>
            <person name="Niskanen T."/>
            <person name="Noordeloos M.E."/>
            <person name="Ohm R.A."/>
            <person name="Ortiz-Santana B."/>
            <person name="Ovrebo C."/>
            <person name="Racz N."/>
            <person name="Riley R."/>
            <person name="Savchenko A."/>
            <person name="Shiryaev A."/>
            <person name="Soop K."/>
            <person name="Spirin V."/>
            <person name="Szebenyi C."/>
            <person name="Tomsovsky M."/>
            <person name="Tulloss R.E."/>
            <person name="Uehling J."/>
            <person name="Grigoriev I.V."/>
            <person name="Vagvolgyi C."/>
            <person name="Papp T."/>
            <person name="Martin F.M."/>
            <person name="Miettinen O."/>
            <person name="Hibbett D.S."/>
            <person name="Nagy L.G."/>
        </authorList>
    </citation>
    <scope>NUCLEOTIDE SEQUENCE [LARGE SCALE GENOMIC DNA]</scope>
    <source>
        <strain evidence="7 8">CBS 166.37</strain>
    </source>
</reference>
<dbReference type="STRING" id="68775.A0A5C3LZR9"/>
<keyword evidence="4" id="KW-0472">Membrane</keyword>
<name>A0A5C3LZR9_9AGAR</name>
<sequence length="227" mass="25760">MSALRVPLLVLQAVCIQLACSPPRPSPSKGRYHVEEMFLLRIAPAIFRIQQIFTWMCTAFELLCYIETIRPLPAVLSNICPSTSTSIRLTTPFVVGVLAVILATVIRRDCYNALGPLFTFDLTIHPQHRLVTERCYSYVRHPAYAGSLLLIWGLSLSHLTKGSWITECGPLHTGLSRYSCAIIWSTWALSVCVSRAKAEDQKMKEMFRDEWEAYTVAVPYWFFPCLL</sequence>
<organism evidence="7 8">
    <name type="scientific">Crucibulum laeve</name>
    <dbReference type="NCBI Taxonomy" id="68775"/>
    <lineage>
        <taxon>Eukaryota</taxon>
        <taxon>Fungi</taxon>
        <taxon>Dikarya</taxon>
        <taxon>Basidiomycota</taxon>
        <taxon>Agaricomycotina</taxon>
        <taxon>Agaricomycetes</taxon>
        <taxon>Agaricomycetidae</taxon>
        <taxon>Agaricales</taxon>
        <taxon>Agaricineae</taxon>
        <taxon>Nidulariaceae</taxon>
        <taxon>Crucibulum</taxon>
    </lineage>
</organism>
<evidence type="ECO:0000313" key="7">
    <source>
        <dbReference type="EMBL" id="TFK37913.1"/>
    </source>
</evidence>
<feature type="chain" id="PRO_5022775130" description="Protein-S-isoprenylcysteine O-methyltransferase" evidence="6">
    <location>
        <begin position="22"/>
        <end position="227"/>
    </location>
</feature>
<keyword evidence="5" id="KW-0489">Methyltransferase</keyword>
<dbReference type="EMBL" id="ML213605">
    <property type="protein sequence ID" value="TFK37913.1"/>
    <property type="molecule type" value="Genomic_DNA"/>
</dbReference>
<dbReference type="GO" id="GO:0005789">
    <property type="term" value="C:endoplasmic reticulum membrane"/>
    <property type="evidence" value="ECO:0007669"/>
    <property type="project" value="UniProtKB-SubCell"/>
</dbReference>
<dbReference type="EC" id="2.1.1.100" evidence="5"/>
<feature type="signal peptide" evidence="6">
    <location>
        <begin position="1"/>
        <end position="21"/>
    </location>
</feature>
<keyword evidence="3" id="KW-1133">Transmembrane helix</keyword>
<evidence type="ECO:0000256" key="4">
    <source>
        <dbReference type="ARBA" id="ARBA00023136"/>
    </source>
</evidence>
<keyword evidence="6" id="KW-0732">Signal</keyword>
<accession>A0A5C3LZR9</accession>
<dbReference type="Gene3D" id="1.20.120.1630">
    <property type="match status" value="1"/>
</dbReference>
<dbReference type="GO" id="GO:0004671">
    <property type="term" value="F:protein C-terminal S-isoprenylcysteine carboxyl O-methyltransferase activity"/>
    <property type="evidence" value="ECO:0007669"/>
    <property type="project" value="UniProtKB-EC"/>
</dbReference>
<dbReference type="Pfam" id="PF04140">
    <property type="entry name" value="ICMT"/>
    <property type="match status" value="1"/>
</dbReference>
<dbReference type="PANTHER" id="PTHR12714">
    <property type="entry name" value="PROTEIN-S ISOPRENYLCYSTEINE O-METHYLTRANSFERASE"/>
    <property type="match status" value="1"/>
</dbReference>
<keyword evidence="2" id="KW-0812">Transmembrane</keyword>
<keyword evidence="8" id="KW-1185">Reference proteome</keyword>
<evidence type="ECO:0000256" key="2">
    <source>
        <dbReference type="ARBA" id="ARBA00022692"/>
    </source>
</evidence>
<protein>
    <recommendedName>
        <fullName evidence="5">Protein-S-isoprenylcysteine O-methyltransferase</fullName>
        <ecNumber evidence="5">2.1.1.100</ecNumber>
    </recommendedName>
</protein>
<dbReference type="PANTHER" id="PTHR12714:SF9">
    <property type="entry name" value="PROTEIN-S-ISOPRENYLCYSTEINE O-METHYLTRANSFERASE"/>
    <property type="match status" value="1"/>
</dbReference>
<dbReference type="GO" id="GO:0032259">
    <property type="term" value="P:methylation"/>
    <property type="evidence" value="ECO:0007669"/>
    <property type="project" value="UniProtKB-KW"/>
</dbReference>